<keyword evidence="4" id="KW-1185">Reference proteome</keyword>
<accession>D3BJ56</accession>
<comment type="caution">
    <text evidence="3">The sequence shown here is derived from an EMBL/GenBank/DDBJ whole genome shotgun (WGS) entry which is preliminary data.</text>
</comment>
<dbReference type="PROSITE" id="PS51782">
    <property type="entry name" value="LYSM"/>
    <property type="match status" value="1"/>
</dbReference>
<dbReference type="GeneID" id="31364060"/>
<dbReference type="Pfam" id="PF01476">
    <property type="entry name" value="LysM"/>
    <property type="match status" value="1"/>
</dbReference>
<gene>
    <name evidence="3" type="ORF">PPL_08581</name>
</gene>
<feature type="compositionally biased region" description="Polar residues" evidence="1">
    <location>
        <begin position="101"/>
        <end position="115"/>
    </location>
</feature>
<feature type="compositionally biased region" description="Low complexity" evidence="1">
    <location>
        <begin position="198"/>
        <end position="213"/>
    </location>
</feature>
<dbReference type="Gene3D" id="3.10.350.10">
    <property type="entry name" value="LysM domain"/>
    <property type="match status" value="1"/>
</dbReference>
<dbReference type="InterPro" id="IPR036779">
    <property type="entry name" value="LysM_dom_sf"/>
</dbReference>
<feature type="compositionally biased region" description="Low complexity" evidence="1">
    <location>
        <begin position="116"/>
        <end position="135"/>
    </location>
</feature>
<dbReference type="AlphaFoldDB" id="D3BJ56"/>
<dbReference type="Proteomes" id="UP000001396">
    <property type="component" value="Unassembled WGS sequence"/>
</dbReference>
<feature type="region of interest" description="Disordered" evidence="1">
    <location>
        <begin position="449"/>
        <end position="495"/>
    </location>
</feature>
<feature type="compositionally biased region" description="Polar residues" evidence="1">
    <location>
        <begin position="185"/>
        <end position="197"/>
    </location>
</feature>
<feature type="region of interest" description="Disordered" evidence="1">
    <location>
        <begin position="181"/>
        <end position="243"/>
    </location>
</feature>
<dbReference type="InterPro" id="IPR018392">
    <property type="entry name" value="LysM"/>
</dbReference>
<dbReference type="SMART" id="SM00257">
    <property type="entry name" value="LysM"/>
    <property type="match status" value="1"/>
</dbReference>
<feature type="region of interest" description="Disordered" evidence="1">
    <location>
        <begin position="45"/>
        <end position="83"/>
    </location>
</feature>
<dbReference type="InParanoid" id="D3BJ56"/>
<dbReference type="EMBL" id="ADBJ01000038">
    <property type="protein sequence ID" value="EFA77936.1"/>
    <property type="molecule type" value="Genomic_DNA"/>
</dbReference>
<dbReference type="SUPFAM" id="SSF54106">
    <property type="entry name" value="LysM domain"/>
    <property type="match status" value="1"/>
</dbReference>
<proteinExistence type="predicted"/>
<feature type="domain" description="LysM" evidence="2">
    <location>
        <begin position="275"/>
        <end position="318"/>
    </location>
</feature>
<evidence type="ECO:0000256" key="1">
    <source>
        <dbReference type="SAM" id="MobiDB-lite"/>
    </source>
</evidence>
<sequence>MMSIDDEILLGYSKKSNNTSNSININHGNKDNHFLFDDLVTPTNSYNNNNSNNTSNNWNSNNNNGQNNSYRGNNNNMNTSTGINGSGNFYGGGGGSNYGTPNHSYSNMQQQFGTPNNSMSNMNGSGSYYGGSYNNPHPFGTPNTTPQQFSANNTPLKNSSTQQFNLDDDDEFFNAIRSIDRESSSSKLGDSTSQLNDSTASYASPSSPLSGSTNVLPQQQMTPRQLQTSPQRQPSPSEQSPLSQYKENLYASFIETDPANLKAMGELVKEDSDTFVHVISDKDTLQGLTIRYNCSIEELKQLNKLVSNTIHERSVLVIPKKNNQTPQQKEDIFNNKDMEETMRKRVIGRFMKMTGCSDQDQAVFYLERSTFDFYKAVHDYQKESNIEVEFPKPVPTSPLRTVPLSILAQQASPTVTVAVTGTSHSSSSPHDILNNSDALINSFKDLYKSPPRIDNHSHSHHHSHHSHHSHHNHGHHHHSYNSHHSTTSSNKAPYY</sequence>
<feature type="compositionally biased region" description="Low complexity" evidence="1">
    <location>
        <begin position="222"/>
        <end position="243"/>
    </location>
</feature>
<protein>
    <recommendedName>
        <fullName evidence="2">LysM domain-containing protein</fullName>
    </recommendedName>
</protein>
<dbReference type="CDD" id="cd00118">
    <property type="entry name" value="LysM"/>
    <property type="match status" value="1"/>
</dbReference>
<feature type="region of interest" description="Disordered" evidence="1">
    <location>
        <begin position="101"/>
        <end position="165"/>
    </location>
</feature>
<name>D3BJ56_HETP5</name>
<feature type="compositionally biased region" description="Low complexity" evidence="1">
    <location>
        <begin position="482"/>
        <end position="495"/>
    </location>
</feature>
<dbReference type="RefSeq" id="XP_020430064.1">
    <property type="nucleotide sequence ID" value="XM_020579389.1"/>
</dbReference>
<organism evidence="3 4">
    <name type="scientific">Heterostelium pallidum (strain ATCC 26659 / Pp 5 / PN500)</name>
    <name type="common">Cellular slime mold</name>
    <name type="synonym">Polysphondylium pallidum</name>
    <dbReference type="NCBI Taxonomy" id="670386"/>
    <lineage>
        <taxon>Eukaryota</taxon>
        <taxon>Amoebozoa</taxon>
        <taxon>Evosea</taxon>
        <taxon>Eumycetozoa</taxon>
        <taxon>Dictyostelia</taxon>
        <taxon>Acytosteliales</taxon>
        <taxon>Acytosteliaceae</taxon>
        <taxon>Heterostelium</taxon>
    </lineage>
</organism>
<feature type="compositionally biased region" description="Polar residues" evidence="1">
    <location>
        <begin position="141"/>
        <end position="165"/>
    </location>
</feature>
<reference evidence="3 4" key="1">
    <citation type="journal article" date="2011" name="Genome Res.">
        <title>Phylogeny-wide analysis of social amoeba genomes highlights ancient origins for complex intercellular communication.</title>
        <authorList>
            <person name="Heidel A.J."/>
            <person name="Lawal H.M."/>
            <person name="Felder M."/>
            <person name="Schilde C."/>
            <person name="Helps N.R."/>
            <person name="Tunggal B."/>
            <person name="Rivero F."/>
            <person name="John U."/>
            <person name="Schleicher M."/>
            <person name="Eichinger L."/>
            <person name="Platzer M."/>
            <person name="Noegel A.A."/>
            <person name="Schaap P."/>
            <person name="Gloeckner G."/>
        </authorList>
    </citation>
    <scope>NUCLEOTIDE SEQUENCE [LARGE SCALE GENOMIC DNA]</scope>
    <source>
        <strain evidence="4">ATCC 26659 / Pp 5 / PN500</strain>
    </source>
</reference>
<evidence type="ECO:0000313" key="4">
    <source>
        <dbReference type="Proteomes" id="UP000001396"/>
    </source>
</evidence>
<evidence type="ECO:0000259" key="2">
    <source>
        <dbReference type="PROSITE" id="PS51782"/>
    </source>
</evidence>
<feature type="compositionally biased region" description="Basic residues" evidence="1">
    <location>
        <begin position="458"/>
        <end position="481"/>
    </location>
</feature>
<evidence type="ECO:0000313" key="3">
    <source>
        <dbReference type="EMBL" id="EFA77936.1"/>
    </source>
</evidence>